<dbReference type="OrthoDB" id="9801369at2"/>
<dbReference type="RefSeq" id="WP_069963023.1">
    <property type="nucleotide sequence ID" value="NZ_CP016094.1"/>
</dbReference>
<organism evidence="1 2">
    <name type="scientific">Lacunisphaera limnophila</name>
    <dbReference type="NCBI Taxonomy" id="1838286"/>
    <lineage>
        <taxon>Bacteria</taxon>
        <taxon>Pseudomonadati</taxon>
        <taxon>Verrucomicrobiota</taxon>
        <taxon>Opitutia</taxon>
        <taxon>Opitutales</taxon>
        <taxon>Opitutaceae</taxon>
        <taxon>Lacunisphaera</taxon>
    </lineage>
</organism>
<dbReference type="STRING" id="1838286.Verru16b_03017"/>
<keyword evidence="2" id="KW-1185">Reference proteome</keyword>
<dbReference type="PANTHER" id="PTHR41291:SF1">
    <property type="entry name" value="DNA ALKYLATION REPAIR PROTEIN"/>
    <property type="match status" value="1"/>
</dbReference>
<protein>
    <submittedName>
        <fullName evidence="1">DNA alkylation repair enzyme</fullName>
    </submittedName>
</protein>
<sequence length="235" mass="25927">MKLKDVMTALAAKGREKTKLMMLKHGAKEPLFGVQVADLKVIAKSLKGRQDLALELFDTGNADAQYLAGMIADGRHMTKAQLDRWAKTASWDWVSATAAPWAASEHPEGFALAMKWIESKSEPVARAGWRTLGALGTMRPDADLPVAKFGQLLDRVVREMPRAPDGVRYQMNFFVIAVGTYVEPLGARAIATARKLGKVEMEEDDTDCQVPDAESYIIKCRRGLPVAPKRKTVRC</sequence>
<name>A0A1D8AYF8_9BACT</name>
<accession>A0A1D8AYF8</accession>
<dbReference type="Gene3D" id="1.25.10.90">
    <property type="match status" value="1"/>
</dbReference>
<dbReference type="KEGG" id="obg:Verru16b_03017"/>
<gene>
    <name evidence="1" type="ORF">Verru16b_03017</name>
</gene>
<dbReference type="InterPro" id="IPR014825">
    <property type="entry name" value="DNA_alkylation"/>
</dbReference>
<reference evidence="1 2" key="1">
    <citation type="submission" date="2016-06" db="EMBL/GenBank/DDBJ databases">
        <title>Three novel species with peptidoglycan cell walls form the new genus Lacunisphaera gen. nov. in the family Opitutaceae of the verrucomicrobial subdivision 4.</title>
        <authorList>
            <person name="Rast P."/>
            <person name="Gloeckner I."/>
            <person name="Jogler M."/>
            <person name="Boedeker C."/>
            <person name="Jeske O."/>
            <person name="Wiegand S."/>
            <person name="Reinhardt R."/>
            <person name="Schumann P."/>
            <person name="Rohde M."/>
            <person name="Spring S."/>
            <person name="Gloeckner F.O."/>
            <person name="Jogler C."/>
        </authorList>
    </citation>
    <scope>NUCLEOTIDE SEQUENCE [LARGE SCALE GENOMIC DNA]</scope>
    <source>
        <strain evidence="1 2">IG16b</strain>
    </source>
</reference>
<evidence type="ECO:0000313" key="2">
    <source>
        <dbReference type="Proteomes" id="UP000095228"/>
    </source>
</evidence>
<dbReference type="PANTHER" id="PTHR41291">
    <property type="entry name" value="DNA ALKYLATION REPAIR PROTEIN"/>
    <property type="match status" value="1"/>
</dbReference>
<dbReference type="Pfam" id="PF08713">
    <property type="entry name" value="DNA_alkylation"/>
    <property type="match status" value="1"/>
</dbReference>
<proteinExistence type="predicted"/>
<dbReference type="SUPFAM" id="SSF48371">
    <property type="entry name" value="ARM repeat"/>
    <property type="match status" value="1"/>
</dbReference>
<dbReference type="EMBL" id="CP016094">
    <property type="protein sequence ID" value="AOS45926.1"/>
    <property type="molecule type" value="Genomic_DNA"/>
</dbReference>
<dbReference type="InterPro" id="IPR016024">
    <property type="entry name" value="ARM-type_fold"/>
</dbReference>
<dbReference type="Proteomes" id="UP000095228">
    <property type="component" value="Chromosome"/>
</dbReference>
<evidence type="ECO:0000313" key="1">
    <source>
        <dbReference type="EMBL" id="AOS45926.1"/>
    </source>
</evidence>
<dbReference type="AlphaFoldDB" id="A0A1D8AYF8"/>